<evidence type="ECO:0000256" key="8">
    <source>
        <dbReference type="ARBA" id="ARBA00022777"/>
    </source>
</evidence>
<dbReference type="InterPro" id="IPR036890">
    <property type="entry name" value="HATPase_C_sf"/>
</dbReference>
<dbReference type="EC" id="2.7.13.3" evidence="3"/>
<dbReference type="GO" id="GO:0000155">
    <property type="term" value="F:phosphorelay sensor kinase activity"/>
    <property type="evidence" value="ECO:0007669"/>
    <property type="project" value="InterPro"/>
</dbReference>
<comment type="subcellular location">
    <subcellularLocation>
        <location evidence="2">Membrane</location>
        <topology evidence="2">Multi-pass membrane protein</topology>
    </subcellularLocation>
</comment>
<dbReference type="RefSeq" id="WP_133228812.1">
    <property type="nucleotide sequence ID" value="NZ_SOZE01000006.1"/>
</dbReference>
<evidence type="ECO:0000256" key="7">
    <source>
        <dbReference type="ARBA" id="ARBA00022741"/>
    </source>
</evidence>
<dbReference type="SUPFAM" id="SSF47384">
    <property type="entry name" value="Homodimeric domain of signal transducing histidine kinase"/>
    <property type="match status" value="1"/>
</dbReference>
<dbReference type="OrthoDB" id="9813151at2"/>
<dbReference type="SMART" id="SM00091">
    <property type="entry name" value="PAS"/>
    <property type="match status" value="1"/>
</dbReference>
<comment type="caution">
    <text evidence="18">The sequence shown here is derived from an EMBL/GenBank/DDBJ whole genome shotgun (WGS) entry which is preliminary data.</text>
</comment>
<dbReference type="PANTHER" id="PTHR42878:SF7">
    <property type="entry name" value="SENSOR HISTIDINE KINASE GLRK"/>
    <property type="match status" value="1"/>
</dbReference>
<keyword evidence="5" id="KW-0808">Transferase</keyword>
<dbReference type="Pfam" id="PF00989">
    <property type="entry name" value="PAS"/>
    <property type="match status" value="1"/>
</dbReference>
<dbReference type="EMBL" id="SOZE01000006">
    <property type="protein sequence ID" value="TFF38539.1"/>
    <property type="molecule type" value="Genomic_DNA"/>
</dbReference>
<dbReference type="FunFam" id="3.30.565.10:FF:000006">
    <property type="entry name" value="Sensor histidine kinase WalK"/>
    <property type="match status" value="1"/>
</dbReference>
<dbReference type="InterPro" id="IPR003661">
    <property type="entry name" value="HisK_dim/P_dom"/>
</dbReference>
<comment type="catalytic activity">
    <reaction evidence="1">
        <text>ATP + protein L-histidine = ADP + protein N-phospho-L-histidine.</text>
        <dbReference type="EC" id="2.7.13.3"/>
    </reaction>
</comment>
<sequence length="646" mass="71865">MMNNFDRNLRLGYGFSLFILLVVGLVSWLALSGLLRSNRAVAHSGEVMQKLEQLLSTMKDAETGQRGFLLTGHAKFLEPYNGAYKQAGDLGGQLQALTADNQVQQANLVAIRGILQQRLDILQLLIEKKQQGHIIAPADLDAGKAAMDSFRAAIAKAEQAERVVLKERSSSLERYSSLAPAFIVFALLVALCIAIYSYRSLIRDYHDKEKLRHDLVQSEEETLALNEEIMAANEEVMATNEELADINETLELRVAERTRALQASEQEAQALNEELTAINEEMVATNEELHAANDELRRAEEHSAKLAAIVESSDDAIIGKDLDGLVTAWNRGAEAIFGYKEADMVGYSILKLIPQQLHHEEPGILSRLRNGEKIDHYETVRQTADGRQINVSLTISPIRDKAGQVIGVSKIARDITEQKRDEQRKNDFIGMASHELKTPLTSLTALIQVMQLKYKGHSDPFLLQALGKANQQARKMSSLINGFLNVSRLESGKLEISKTGFELAALIEEQLEEMRLTVSSHQFHFEINSGLTVSADRDKIGSVISNLLSNAVKYSPKGKNVIIRAEKQEDMIQVSVQDEGMGVHKQDLPRIFDRYYRAGTEHTKHISGFGVGLYICAEIIERHDGRIWADSEKGVGSTFHFSLPVS</sequence>
<dbReference type="InterPro" id="IPR036097">
    <property type="entry name" value="HisK_dim/P_sf"/>
</dbReference>
<proteinExistence type="predicted"/>
<feature type="transmembrane region" description="Helical" evidence="14">
    <location>
        <begin position="178"/>
        <end position="198"/>
    </location>
</feature>
<dbReference type="GO" id="GO:0000156">
    <property type="term" value="F:phosphorelay response regulator activity"/>
    <property type="evidence" value="ECO:0007669"/>
    <property type="project" value="TreeGrafter"/>
</dbReference>
<evidence type="ECO:0000256" key="5">
    <source>
        <dbReference type="ARBA" id="ARBA00022679"/>
    </source>
</evidence>
<dbReference type="PRINTS" id="PR00344">
    <property type="entry name" value="BCTRLSENSOR"/>
</dbReference>
<dbReference type="SMART" id="SM00388">
    <property type="entry name" value="HisKA"/>
    <property type="match status" value="1"/>
</dbReference>
<dbReference type="InterPro" id="IPR050351">
    <property type="entry name" value="BphY/WalK/GraS-like"/>
</dbReference>
<reference evidence="18 19" key="1">
    <citation type="journal article" date="2017" name="Int. J. Syst. Evol. Microbiol.">
        <title>Mucilaginibacterpsychrotolerans sp. nov., isolated from peatlands.</title>
        <authorList>
            <person name="Deng Y."/>
            <person name="Shen L."/>
            <person name="Xu B."/>
            <person name="Liu Y."/>
            <person name="Gu Z."/>
            <person name="Liu H."/>
            <person name="Zhou Y."/>
        </authorList>
    </citation>
    <scope>NUCLEOTIDE SEQUENCE [LARGE SCALE GENOMIC DNA]</scope>
    <source>
        <strain evidence="18 19">NH7-4</strain>
    </source>
</reference>
<name>A0A4Y8SHM8_9SPHI</name>
<dbReference type="AlphaFoldDB" id="A0A4Y8SHM8"/>
<dbReference type="SMART" id="SM00387">
    <property type="entry name" value="HATPase_c"/>
    <property type="match status" value="1"/>
</dbReference>
<dbReference type="GO" id="GO:0006355">
    <property type="term" value="P:regulation of DNA-templated transcription"/>
    <property type="evidence" value="ECO:0007669"/>
    <property type="project" value="InterPro"/>
</dbReference>
<dbReference type="InterPro" id="IPR000014">
    <property type="entry name" value="PAS"/>
</dbReference>
<dbReference type="Gene3D" id="3.30.565.10">
    <property type="entry name" value="Histidine kinase-like ATPase, C-terminal domain"/>
    <property type="match status" value="1"/>
</dbReference>
<dbReference type="InterPro" id="IPR013767">
    <property type="entry name" value="PAS_fold"/>
</dbReference>
<dbReference type="GO" id="GO:0005524">
    <property type="term" value="F:ATP binding"/>
    <property type="evidence" value="ECO:0007669"/>
    <property type="project" value="UniProtKB-KW"/>
</dbReference>
<dbReference type="PANTHER" id="PTHR42878">
    <property type="entry name" value="TWO-COMPONENT HISTIDINE KINASE"/>
    <property type="match status" value="1"/>
</dbReference>
<dbReference type="GO" id="GO:0007234">
    <property type="term" value="P:osmosensory signaling via phosphorelay pathway"/>
    <property type="evidence" value="ECO:0007669"/>
    <property type="project" value="TreeGrafter"/>
</dbReference>
<evidence type="ECO:0000313" key="19">
    <source>
        <dbReference type="Proteomes" id="UP000297540"/>
    </source>
</evidence>
<organism evidence="18 19">
    <name type="scientific">Mucilaginibacter psychrotolerans</name>
    <dbReference type="NCBI Taxonomy" id="1524096"/>
    <lineage>
        <taxon>Bacteria</taxon>
        <taxon>Pseudomonadati</taxon>
        <taxon>Bacteroidota</taxon>
        <taxon>Sphingobacteriia</taxon>
        <taxon>Sphingobacteriales</taxon>
        <taxon>Sphingobacteriaceae</taxon>
        <taxon>Mucilaginibacter</taxon>
    </lineage>
</organism>
<keyword evidence="13" id="KW-0175">Coiled coil</keyword>
<feature type="transmembrane region" description="Helical" evidence="14">
    <location>
        <begin position="12"/>
        <end position="31"/>
    </location>
</feature>
<evidence type="ECO:0000256" key="1">
    <source>
        <dbReference type="ARBA" id="ARBA00000085"/>
    </source>
</evidence>
<evidence type="ECO:0000256" key="3">
    <source>
        <dbReference type="ARBA" id="ARBA00012438"/>
    </source>
</evidence>
<evidence type="ECO:0000259" key="17">
    <source>
        <dbReference type="PROSITE" id="PS50113"/>
    </source>
</evidence>
<evidence type="ECO:0000256" key="4">
    <source>
        <dbReference type="ARBA" id="ARBA00022553"/>
    </source>
</evidence>
<dbReference type="CDD" id="cd00130">
    <property type="entry name" value="PAS"/>
    <property type="match status" value="1"/>
</dbReference>
<keyword evidence="11" id="KW-0902">Two-component regulatory system</keyword>
<dbReference type="PROSITE" id="PS50112">
    <property type="entry name" value="PAS"/>
    <property type="match status" value="1"/>
</dbReference>
<dbReference type="SUPFAM" id="SSF55785">
    <property type="entry name" value="PYP-like sensor domain (PAS domain)"/>
    <property type="match status" value="1"/>
</dbReference>
<dbReference type="CDD" id="cd19410">
    <property type="entry name" value="HK9-like_sensor"/>
    <property type="match status" value="1"/>
</dbReference>
<dbReference type="PROSITE" id="PS50109">
    <property type="entry name" value="HIS_KIN"/>
    <property type="match status" value="1"/>
</dbReference>
<feature type="domain" description="PAC" evidence="17">
    <location>
        <begin position="375"/>
        <end position="427"/>
    </location>
</feature>
<keyword evidence="9" id="KW-0067">ATP-binding</keyword>
<evidence type="ECO:0000256" key="9">
    <source>
        <dbReference type="ARBA" id="ARBA00022840"/>
    </source>
</evidence>
<keyword evidence="6 14" id="KW-0812">Transmembrane</keyword>
<dbReference type="NCBIfam" id="TIGR00229">
    <property type="entry name" value="sensory_box"/>
    <property type="match status" value="1"/>
</dbReference>
<feature type="domain" description="Histidine kinase" evidence="15">
    <location>
        <begin position="431"/>
        <end position="646"/>
    </location>
</feature>
<dbReference type="InterPro" id="IPR000700">
    <property type="entry name" value="PAS-assoc_C"/>
</dbReference>
<keyword evidence="7" id="KW-0547">Nucleotide-binding</keyword>
<protein>
    <recommendedName>
        <fullName evidence="3">histidine kinase</fullName>
        <ecNumber evidence="3">2.7.13.3</ecNumber>
    </recommendedName>
</protein>
<gene>
    <name evidence="18" type="ORF">E2R66_08720</name>
</gene>
<dbReference type="Pfam" id="PF00512">
    <property type="entry name" value="HisKA"/>
    <property type="match status" value="1"/>
</dbReference>
<dbReference type="InterPro" id="IPR007891">
    <property type="entry name" value="CHASE3"/>
</dbReference>
<dbReference type="InterPro" id="IPR035965">
    <property type="entry name" value="PAS-like_dom_sf"/>
</dbReference>
<dbReference type="Gene3D" id="3.30.450.20">
    <property type="entry name" value="PAS domain"/>
    <property type="match status" value="1"/>
</dbReference>
<evidence type="ECO:0000256" key="10">
    <source>
        <dbReference type="ARBA" id="ARBA00022989"/>
    </source>
</evidence>
<dbReference type="InterPro" id="IPR003594">
    <property type="entry name" value="HATPase_dom"/>
</dbReference>
<evidence type="ECO:0000256" key="14">
    <source>
        <dbReference type="SAM" id="Phobius"/>
    </source>
</evidence>
<evidence type="ECO:0000256" key="13">
    <source>
        <dbReference type="SAM" id="Coils"/>
    </source>
</evidence>
<dbReference type="Pfam" id="PF05227">
    <property type="entry name" value="CHASE3"/>
    <property type="match status" value="1"/>
</dbReference>
<keyword evidence="19" id="KW-1185">Reference proteome</keyword>
<dbReference type="CDD" id="cd00082">
    <property type="entry name" value="HisKA"/>
    <property type="match status" value="1"/>
</dbReference>
<accession>A0A4Y8SHM8</accession>
<evidence type="ECO:0000256" key="12">
    <source>
        <dbReference type="ARBA" id="ARBA00023136"/>
    </source>
</evidence>
<dbReference type="Gene3D" id="1.10.287.130">
    <property type="match status" value="1"/>
</dbReference>
<evidence type="ECO:0000256" key="6">
    <source>
        <dbReference type="ARBA" id="ARBA00022692"/>
    </source>
</evidence>
<keyword evidence="8" id="KW-0418">Kinase</keyword>
<dbReference type="PROSITE" id="PS50113">
    <property type="entry name" value="PAC"/>
    <property type="match status" value="1"/>
</dbReference>
<evidence type="ECO:0000259" key="15">
    <source>
        <dbReference type="PROSITE" id="PS50109"/>
    </source>
</evidence>
<evidence type="ECO:0000256" key="2">
    <source>
        <dbReference type="ARBA" id="ARBA00004141"/>
    </source>
</evidence>
<dbReference type="GO" id="GO:0030295">
    <property type="term" value="F:protein kinase activator activity"/>
    <property type="evidence" value="ECO:0007669"/>
    <property type="project" value="TreeGrafter"/>
</dbReference>
<dbReference type="SMART" id="SM00086">
    <property type="entry name" value="PAC"/>
    <property type="match status" value="1"/>
</dbReference>
<dbReference type="GO" id="GO:0016020">
    <property type="term" value="C:membrane"/>
    <property type="evidence" value="ECO:0007669"/>
    <property type="project" value="UniProtKB-SubCell"/>
</dbReference>
<keyword evidence="12 14" id="KW-0472">Membrane</keyword>
<dbReference type="Pfam" id="PF02518">
    <property type="entry name" value="HATPase_c"/>
    <property type="match status" value="1"/>
</dbReference>
<dbReference type="InterPro" id="IPR001610">
    <property type="entry name" value="PAC"/>
</dbReference>
<dbReference type="SUPFAM" id="SSF55874">
    <property type="entry name" value="ATPase domain of HSP90 chaperone/DNA topoisomerase II/histidine kinase"/>
    <property type="match status" value="1"/>
</dbReference>
<dbReference type="InterPro" id="IPR005467">
    <property type="entry name" value="His_kinase_dom"/>
</dbReference>
<dbReference type="InterPro" id="IPR004358">
    <property type="entry name" value="Sig_transdc_His_kin-like_C"/>
</dbReference>
<feature type="coiled-coil region" evidence="13">
    <location>
        <begin position="208"/>
        <end position="302"/>
    </location>
</feature>
<keyword evidence="4" id="KW-0597">Phosphoprotein</keyword>
<evidence type="ECO:0000313" key="18">
    <source>
        <dbReference type="EMBL" id="TFF38539.1"/>
    </source>
</evidence>
<keyword evidence="10 14" id="KW-1133">Transmembrane helix</keyword>
<dbReference type="Proteomes" id="UP000297540">
    <property type="component" value="Unassembled WGS sequence"/>
</dbReference>
<evidence type="ECO:0000256" key="11">
    <source>
        <dbReference type="ARBA" id="ARBA00023012"/>
    </source>
</evidence>
<feature type="domain" description="PAS" evidence="16">
    <location>
        <begin position="302"/>
        <end position="361"/>
    </location>
</feature>
<evidence type="ECO:0000259" key="16">
    <source>
        <dbReference type="PROSITE" id="PS50112"/>
    </source>
</evidence>